<dbReference type="PRINTS" id="PR00465">
    <property type="entry name" value="EP450IV"/>
</dbReference>
<evidence type="ECO:0000256" key="7">
    <source>
        <dbReference type="PIRSR" id="PIRSR602403-1"/>
    </source>
</evidence>
<dbReference type="InterPro" id="IPR001128">
    <property type="entry name" value="Cyt_P450"/>
</dbReference>
<dbReference type="GO" id="GO:0005506">
    <property type="term" value="F:iron ion binding"/>
    <property type="evidence" value="ECO:0007669"/>
    <property type="project" value="InterPro"/>
</dbReference>
<evidence type="ECO:0000256" key="3">
    <source>
        <dbReference type="ARBA" id="ARBA00022723"/>
    </source>
</evidence>
<keyword evidence="7 8" id="KW-0349">Heme</keyword>
<keyword evidence="8" id="KW-0503">Monooxygenase</keyword>
<evidence type="ECO:0000256" key="6">
    <source>
        <dbReference type="ARBA" id="ARBA00023136"/>
    </source>
</evidence>
<dbReference type="GO" id="GO:0016709">
    <property type="term" value="F:oxidoreductase activity, acting on paired donors, with incorporation or reduction of molecular oxygen, NAD(P)H as one donor, and incorporation of one atom of oxygen"/>
    <property type="evidence" value="ECO:0007669"/>
    <property type="project" value="TreeGrafter"/>
</dbReference>
<keyword evidence="2" id="KW-0812">Transmembrane</keyword>
<evidence type="ECO:0000256" key="5">
    <source>
        <dbReference type="ARBA" id="ARBA00023004"/>
    </source>
</evidence>
<accession>A0A3S3PCK1</accession>
<keyword evidence="3 7" id="KW-0479">Metal-binding</keyword>
<evidence type="ECO:0000256" key="4">
    <source>
        <dbReference type="ARBA" id="ARBA00022989"/>
    </source>
</evidence>
<dbReference type="InterPro" id="IPR051103">
    <property type="entry name" value="Plant_metabolite_P450s"/>
</dbReference>
<dbReference type="PANTHER" id="PTHR24298">
    <property type="entry name" value="FLAVONOID 3'-MONOOXYGENASE-RELATED"/>
    <property type="match status" value="1"/>
</dbReference>
<dbReference type="EMBL" id="QPKB01000846">
    <property type="protein sequence ID" value="RWR98203.1"/>
    <property type="molecule type" value="Genomic_DNA"/>
</dbReference>
<protein>
    <submittedName>
        <fullName evidence="9">Cytochrome P450 89A2-like protein isoform X1</fullName>
    </submittedName>
</protein>
<dbReference type="SUPFAM" id="SSF48264">
    <property type="entry name" value="Cytochrome P450"/>
    <property type="match status" value="1"/>
</dbReference>
<feature type="binding site" description="axial binding residue" evidence="7">
    <location>
        <position position="46"/>
    </location>
    <ligand>
        <name>heme</name>
        <dbReference type="ChEBI" id="CHEBI:30413"/>
    </ligand>
    <ligandPart>
        <name>Fe</name>
        <dbReference type="ChEBI" id="CHEBI:18248"/>
    </ligandPart>
</feature>
<gene>
    <name evidence="9" type="ORF">CKAN_02771500</name>
</gene>
<keyword evidence="5 7" id="KW-0408">Iron</keyword>
<dbReference type="Pfam" id="PF00067">
    <property type="entry name" value="p450"/>
    <property type="match status" value="1"/>
</dbReference>
<evidence type="ECO:0000313" key="9">
    <source>
        <dbReference type="EMBL" id="RWR98203.1"/>
    </source>
</evidence>
<dbReference type="GO" id="GO:0016020">
    <property type="term" value="C:membrane"/>
    <property type="evidence" value="ECO:0007669"/>
    <property type="project" value="UniProtKB-SubCell"/>
</dbReference>
<dbReference type="AlphaFoldDB" id="A0A3S3PCK1"/>
<comment type="subcellular location">
    <subcellularLocation>
        <location evidence="1">Membrane</location>
        <topology evidence="1">Single-pass membrane protein</topology>
    </subcellularLocation>
</comment>
<dbReference type="PANTHER" id="PTHR24298:SF800">
    <property type="entry name" value="CYTOCHROME P450 89A2-RELATED"/>
    <property type="match status" value="1"/>
</dbReference>
<comment type="caution">
    <text evidence="9">The sequence shown here is derived from an EMBL/GenBank/DDBJ whole genome shotgun (WGS) entry which is preliminary data.</text>
</comment>
<keyword evidence="6" id="KW-0472">Membrane</keyword>
<dbReference type="InterPro" id="IPR036396">
    <property type="entry name" value="Cyt_P450_sf"/>
</dbReference>
<evidence type="ECO:0000313" key="10">
    <source>
        <dbReference type="Proteomes" id="UP000283530"/>
    </source>
</evidence>
<evidence type="ECO:0000256" key="1">
    <source>
        <dbReference type="ARBA" id="ARBA00004167"/>
    </source>
</evidence>
<organism evidence="9 10">
    <name type="scientific">Cinnamomum micranthum f. kanehirae</name>
    <dbReference type="NCBI Taxonomy" id="337451"/>
    <lineage>
        <taxon>Eukaryota</taxon>
        <taxon>Viridiplantae</taxon>
        <taxon>Streptophyta</taxon>
        <taxon>Embryophyta</taxon>
        <taxon>Tracheophyta</taxon>
        <taxon>Spermatophyta</taxon>
        <taxon>Magnoliopsida</taxon>
        <taxon>Magnoliidae</taxon>
        <taxon>Laurales</taxon>
        <taxon>Lauraceae</taxon>
        <taxon>Cinnamomum</taxon>
    </lineage>
</organism>
<dbReference type="PROSITE" id="PS00086">
    <property type="entry name" value="CYTOCHROME_P450"/>
    <property type="match status" value="1"/>
</dbReference>
<comment type="similarity">
    <text evidence="8">Belongs to the cytochrome P450 family.</text>
</comment>
<sequence>MGWDEKVWEEPMAFKPERFLDGGENVDITGSREIKMMPFGAGRRICPGLNLAILHLEYFVANLVREFEWKTVEGEEVDLTEKQEFTTVMKKPLKARITQRTR</sequence>
<keyword evidence="4" id="KW-1133">Transmembrane helix</keyword>
<evidence type="ECO:0000256" key="2">
    <source>
        <dbReference type="ARBA" id="ARBA00022692"/>
    </source>
</evidence>
<dbReference type="OrthoDB" id="1055148at2759"/>
<dbReference type="GO" id="GO:0020037">
    <property type="term" value="F:heme binding"/>
    <property type="evidence" value="ECO:0007669"/>
    <property type="project" value="InterPro"/>
</dbReference>
<dbReference type="InterPro" id="IPR017972">
    <property type="entry name" value="Cyt_P450_CS"/>
</dbReference>
<keyword evidence="8" id="KW-0560">Oxidoreductase</keyword>
<evidence type="ECO:0000256" key="8">
    <source>
        <dbReference type="RuleBase" id="RU000461"/>
    </source>
</evidence>
<reference evidence="9 10" key="1">
    <citation type="journal article" date="2019" name="Nat. Plants">
        <title>Stout camphor tree genome fills gaps in understanding of flowering plant genome evolution.</title>
        <authorList>
            <person name="Chaw S.M."/>
            <person name="Liu Y.C."/>
            <person name="Wu Y.W."/>
            <person name="Wang H.Y."/>
            <person name="Lin C.I."/>
            <person name="Wu C.S."/>
            <person name="Ke H.M."/>
            <person name="Chang L.Y."/>
            <person name="Hsu C.Y."/>
            <person name="Yang H.T."/>
            <person name="Sudianto E."/>
            <person name="Hsu M.H."/>
            <person name="Wu K.P."/>
            <person name="Wang L.N."/>
            <person name="Leebens-Mack J.H."/>
            <person name="Tsai I.J."/>
        </authorList>
    </citation>
    <scope>NUCLEOTIDE SEQUENCE [LARGE SCALE GENOMIC DNA]</scope>
    <source>
        <strain evidence="10">cv. Chaw 1501</strain>
        <tissue evidence="9">Young leaves</tissue>
    </source>
</reference>
<dbReference type="STRING" id="337451.A0A3S3PCK1"/>
<dbReference type="Gene3D" id="1.10.630.10">
    <property type="entry name" value="Cytochrome P450"/>
    <property type="match status" value="1"/>
</dbReference>
<comment type="cofactor">
    <cofactor evidence="7">
        <name>heme</name>
        <dbReference type="ChEBI" id="CHEBI:30413"/>
    </cofactor>
</comment>
<keyword evidence="10" id="KW-1185">Reference proteome</keyword>
<dbReference type="Proteomes" id="UP000283530">
    <property type="component" value="Unassembled WGS sequence"/>
</dbReference>
<name>A0A3S3PCK1_9MAGN</name>
<dbReference type="InterPro" id="IPR002403">
    <property type="entry name" value="Cyt_P450_E_grp-IV"/>
</dbReference>
<proteinExistence type="inferred from homology"/>